<dbReference type="Proteomes" id="UP000285860">
    <property type="component" value="Unassembled WGS sequence"/>
</dbReference>
<proteinExistence type="predicted"/>
<dbReference type="VEuPathDB" id="FungiDB:FOMG_01000"/>
<dbReference type="VEuPathDB" id="FungiDB:FOC4_g10015245"/>
<gene>
    <name evidence="1" type="ORF">BFJ68_g16451</name>
</gene>
<reference evidence="1 2" key="1">
    <citation type="journal article" date="2018" name="Sci. Rep.">
        <title>Characterisation of pathogen-specific regions and novel effector candidates in Fusarium oxysporum f. sp. cepae.</title>
        <authorList>
            <person name="Armitage A.D."/>
            <person name="Taylor A."/>
            <person name="Sobczyk M.K."/>
            <person name="Baxter L."/>
            <person name="Greenfield B.P."/>
            <person name="Bates H.J."/>
            <person name="Wilson F."/>
            <person name="Jackson A.C."/>
            <person name="Ott S."/>
            <person name="Harrison R.J."/>
            <person name="Clarkson J.P."/>
        </authorList>
    </citation>
    <scope>NUCLEOTIDE SEQUENCE [LARGE SCALE GENOMIC DNA]</scope>
    <source>
        <strain evidence="1 2">Fo_A28</strain>
    </source>
</reference>
<evidence type="ECO:0000313" key="1">
    <source>
        <dbReference type="EMBL" id="RKK90470.1"/>
    </source>
</evidence>
<dbReference type="PANTHER" id="PTHR36922:SF1">
    <property type="entry name" value="DUF1993 DOMAIN-CONTAINING PROTEIN"/>
    <property type="match status" value="1"/>
</dbReference>
<dbReference type="VEuPathDB" id="FungiDB:FOZG_01000"/>
<dbReference type="Gene3D" id="1.20.120.450">
    <property type="entry name" value="dinb family like domain"/>
    <property type="match status" value="1"/>
</dbReference>
<dbReference type="AlphaFoldDB" id="A0A420PD47"/>
<dbReference type="VEuPathDB" id="FungiDB:FOC1_g10015606"/>
<dbReference type="VEuPathDB" id="FungiDB:FOXG_00318"/>
<dbReference type="PANTHER" id="PTHR36922">
    <property type="entry name" value="BLL2446 PROTEIN"/>
    <property type="match status" value="1"/>
</dbReference>
<dbReference type="Pfam" id="PF09351">
    <property type="entry name" value="DUF1993"/>
    <property type="match status" value="1"/>
</dbReference>
<evidence type="ECO:0008006" key="3">
    <source>
        <dbReference type="Google" id="ProtNLM"/>
    </source>
</evidence>
<name>A0A420PD47_FUSOX</name>
<comment type="caution">
    <text evidence="1">The sequence shown here is derived from an EMBL/GenBank/DDBJ whole genome shotgun (WGS) entry which is preliminary data.</text>
</comment>
<dbReference type="VEuPathDB" id="FungiDB:FOIG_00810"/>
<dbReference type="EMBL" id="MRCY01000275">
    <property type="protein sequence ID" value="RKK90470.1"/>
    <property type="molecule type" value="Genomic_DNA"/>
</dbReference>
<dbReference type="SUPFAM" id="SSF109854">
    <property type="entry name" value="DinB/YfiT-like putative metalloenzymes"/>
    <property type="match status" value="1"/>
</dbReference>
<dbReference type="InterPro" id="IPR018531">
    <property type="entry name" value="DUF1993"/>
</dbReference>
<protein>
    <recommendedName>
        <fullName evidence="3">DUF1993 domain-containing protein</fullName>
    </recommendedName>
</protein>
<organism evidence="1 2">
    <name type="scientific">Fusarium oxysporum</name>
    <name type="common">Fusarium vascular wilt</name>
    <dbReference type="NCBI Taxonomy" id="5507"/>
    <lineage>
        <taxon>Eukaryota</taxon>
        <taxon>Fungi</taxon>
        <taxon>Dikarya</taxon>
        <taxon>Ascomycota</taxon>
        <taxon>Pezizomycotina</taxon>
        <taxon>Sordariomycetes</taxon>
        <taxon>Hypocreomycetidae</taxon>
        <taxon>Hypocreales</taxon>
        <taxon>Nectriaceae</taxon>
        <taxon>Fusarium</taxon>
        <taxon>Fusarium oxysporum species complex</taxon>
    </lineage>
</organism>
<dbReference type="InterPro" id="IPR034660">
    <property type="entry name" value="DinB/YfiT-like"/>
</dbReference>
<accession>A0A420PD47</accession>
<dbReference type="VEuPathDB" id="FungiDB:HZS61_000721"/>
<sequence>MSSVALYDVSVLLMQRGMNTLANILKKASEHPDSTSLPVAKLYDDMQPLTYQVQRASSLAKASILHLAGVETDSWEESEKTLDELITRCEKTVNLLKNVDAKQVQGTGMVELSLGSAGTKQFTGKDYALTFALPNFFFHLQTAYAILRMSGVPLGKGDFLGPFMMPDA</sequence>
<evidence type="ECO:0000313" key="2">
    <source>
        <dbReference type="Proteomes" id="UP000285860"/>
    </source>
</evidence>